<gene>
    <name evidence="1" type="primary">WDR66_1</name>
    <name evidence="1" type="ORF">CM83_1022</name>
</gene>
<accession>A0A0A9Y3K7</accession>
<dbReference type="EMBL" id="GBHO01017363">
    <property type="protein sequence ID" value="JAG26241.1"/>
    <property type="molecule type" value="Transcribed_RNA"/>
</dbReference>
<dbReference type="AlphaFoldDB" id="A0A0A9Y3K7"/>
<proteinExistence type="predicted"/>
<evidence type="ECO:0000313" key="1">
    <source>
        <dbReference type="EMBL" id="JAG26241.1"/>
    </source>
</evidence>
<reference evidence="1" key="1">
    <citation type="journal article" date="2014" name="PLoS ONE">
        <title>Transcriptome-Based Identification of ABC Transporters in the Western Tarnished Plant Bug Lygus hesperus.</title>
        <authorList>
            <person name="Hull J.J."/>
            <person name="Chaney K."/>
            <person name="Geib S.M."/>
            <person name="Fabrick J.A."/>
            <person name="Brent C.S."/>
            <person name="Walsh D."/>
            <person name="Lavine L.C."/>
        </authorList>
    </citation>
    <scope>NUCLEOTIDE SEQUENCE</scope>
</reference>
<sequence>MGCFMTNYEMECAIRKGEPREKFKVEERKISFGELVELYASGREFSCVDLKLIRKAFYRICTMKPETRGKEDKKSISRNDFIHVLTTKGETMQMCEAIHFLRALADPLNTEKANVEMAKQKLADRNEEDQSVDFLFLPEVITCDYFIRNILGLTKNRHDVKATWEKRKEQAMEEEERRERIVEKEQSAELAYRHKYTELGVKKGKALVKEDPCKRIMAKKNPKKKRIKLNLNGKQ</sequence>
<protein>
    <submittedName>
        <fullName evidence="1">WD repeat-containing protein 66</fullName>
    </submittedName>
</protein>
<reference evidence="1" key="2">
    <citation type="submission" date="2014-07" db="EMBL/GenBank/DDBJ databases">
        <authorList>
            <person name="Hull J."/>
        </authorList>
    </citation>
    <scope>NUCLEOTIDE SEQUENCE</scope>
</reference>
<organism evidence="1">
    <name type="scientific">Lygus hesperus</name>
    <name type="common">Western plant bug</name>
    <dbReference type="NCBI Taxonomy" id="30085"/>
    <lineage>
        <taxon>Eukaryota</taxon>
        <taxon>Metazoa</taxon>
        <taxon>Ecdysozoa</taxon>
        <taxon>Arthropoda</taxon>
        <taxon>Hexapoda</taxon>
        <taxon>Insecta</taxon>
        <taxon>Pterygota</taxon>
        <taxon>Neoptera</taxon>
        <taxon>Paraneoptera</taxon>
        <taxon>Hemiptera</taxon>
        <taxon>Heteroptera</taxon>
        <taxon>Panheteroptera</taxon>
        <taxon>Cimicomorpha</taxon>
        <taxon>Miridae</taxon>
        <taxon>Mirini</taxon>
        <taxon>Lygus</taxon>
    </lineage>
</organism>
<feature type="non-terminal residue" evidence="1">
    <location>
        <position position="235"/>
    </location>
</feature>
<name>A0A0A9Y3K7_LYGHE</name>